<evidence type="ECO:0000259" key="6">
    <source>
        <dbReference type="PROSITE" id="PS50111"/>
    </source>
</evidence>
<evidence type="ECO:0000259" key="7">
    <source>
        <dbReference type="PROSITE" id="PS50885"/>
    </source>
</evidence>
<evidence type="ECO:0000313" key="8">
    <source>
        <dbReference type="EMBL" id="WZL69662.1"/>
    </source>
</evidence>
<reference evidence="8 9" key="1">
    <citation type="submission" date="2023-03" db="EMBL/GenBank/DDBJ databases">
        <title>Novel Species.</title>
        <authorList>
            <person name="Ma S."/>
        </authorList>
    </citation>
    <scope>NUCLEOTIDE SEQUENCE [LARGE SCALE GENOMIC DNA]</scope>
    <source>
        <strain evidence="8 9">LIND6LT2</strain>
    </source>
</reference>
<dbReference type="SUPFAM" id="SSF58104">
    <property type="entry name" value="Methyl-accepting chemotaxis protein (MCP) signaling domain"/>
    <property type="match status" value="1"/>
</dbReference>
<dbReference type="SMART" id="SM00304">
    <property type="entry name" value="HAMP"/>
    <property type="match status" value="1"/>
</dbReference>
<keyword evidence="9" id="KW-1185">Reference proteome</keyword>
<keyword evidence="1 3" id="KW-0807">Transducer</keyword>
<keyword evidence="5" id="KW-0812">Transmembrane</keyword>
<keyword evidence="5" id="KW-1133">Transmembrane helix</keyword>
<evidence type="ECO:0000313" key="9">
    <source>
        <dbReference type="Proteomes" id="UP001486565"/>
    </source>
</evidence>
<comment type="similarity">
    <text evidence="2">Belongs to the methyl-accepting chemotaxis (MCP) protein family.</text>
</comment>
<dbReference type="PANTHER" id="PTHR32089">
    <property type="entry name" value="METHYL-ACCEPTING CHEMOTAXIS PROTEIN MCPB"/>
    <property type="match status" value="1"/>
</dbReference>
<accession>A0ABZ2Y6R1</accession>
<dbReference type="Gene3D" id="1.10.287.950">
    <property type="entry name" value="Methyl-accepting chemotaxis protein"/>
    <property type="match status" value="1"/>
</dbReference>
<sequence length="578" mass="64130">MNFINNLKTKTKLLVVFAFILIITILININGRYTAKNLQNSLETFYNDNFLSNLILGEIQVNQEKAVTEIQRILYKTEALHNPAVIEASLEELNRLMTANELLIKDYESKDLLPEEIELLDRLKTTNTDYEIVKEKVINAAKSGDFKLAAEINDKHVRELGEEISGILAHMKELNNQIAIDIMSANKEKFNRTRNFGILSLVIACLVCLGLIILLNRMITKPIKTLVEYANRMAEGDFTYDVPENILRRKDEMGMLAGAFASMNEKIHAMLKEVSVSAEESSSASEELAASAEEVTAQGESIATSIQQIAEGMEEISFSIEEIAKGGLEINNRVQLLERKAIDGEEKVNKIKNRAEEMKDTARLSKQTANDIYNLKQKEIKLAIEEVGIVEEITKMADVISEIAEQTNLLALNAAIEAARAGEQGRGFAVVAEEVRKLAEHSANTAAEIHQVIRQVYGTVEKLIANAEEILKFIDEKVAPDYDMLEKTGEQYAEDARFVKSLTNDFAAAAYQILNSVEEINDAIGGVSATVEEATASAQEISGSSLESTKALEEVARTAQSQAEMAERLSTMVARFKV</sequence>
<feature type="transmembrane region" description="Helical" evidence="5">
    <location>
        <begin position="196"/>
        <end position="215"/>
    </location>
</feature>
<dbReference type="InterPro" id="IPR004090">
    <property type="entry name" value="Chemotax_Me-accpt_rcpt"/>
</dbReference>
<evidence type="ECO:0000256" key="5">
    <source>
        <dbReference type="SAM" id="Phobius"/>
    </source>
</evidence>
<evidence type="ECO:0000256" key="3">
    <source>
        <dbReference type="PROSITE-ProRule" id="PRU00284"/>
    </source>
</evidence>
<protein>
    <submittedName>
        <fullName evidence="8">Methyl-accepting chemotaxis protein</fullName>
    </submittedName>
</protein>
<evidence type="ECO:0000256" key="4">
    <source>
        <dbReference type="SAM" id="Coils"/>
    </source>
</evidence>
<dbReference type="PROSITE" id="PS50885">
    <property type="entry name" value="HAMP"/>
    <property type="match status" value="1"/>
</dbReference>
<dbReference type="SMART" id="SM00283">
    <property type="entry name" value="MA"/>
    <property type="match status" value="1"/>
</dbReference>
<name>A0ABZ2Y6R1_9FIRM</name>
<feature type="transmembrane region" description="Helical" evidence="5">
    <location>
        <begin position="12"/>
        <end position="29"/>
    </location>
</feature>
<dbReference type="PANTHER" id="PTHR32089:SF112">
    <property type="entry name" value="LYSOZYME-LIKE PROTEIN-RELATED"/>
    <property type="match status" value="1"/>
</dbReference>
<dbReference type="InterPro" id="IPR003660">
    <property type="entry name" value="HAMP_dom"/>
</dbReference>
<gene>
    <name evidence="8" type="ORF">QBE51_12870</name>
</gene>
<proteinExistence type="inferred from homology"/>
<organism evidence="8 9">
    <name type="scientific">Defluviitalea saccharophila</name>
    <dbReference type="NCBI Taxonomy" id="879970"/>
    <lineage>
        <taxon>Bacteria</taxon>
        <taxon>Bacillati</taxon>
        <taxon>Bacillota</taxon>
        <taxon>Clostridia</taxon>
        <taxon>Lachnospirales</taxon>
        <taxon>Defluviitaleaceae</taxon>
        <taxon>Defluviitalea</taxon>
    </lineage>
</organism>
<dbReference type="InterPro" id="IPR024478">
    <property type="entry name" value="HlyB_4HB_MCP"/>
</dbReference>
<dbReference type="PRINTS" id="PR00260">
    <property type="entry name" value="CHEMTRNSDUCR"/>
</dbReference>
<feature type="domain" description="HAMP" evidence="7">
    <location>
        <begin position="217"/>
        <end position="272"/>
    </location>
</feature>
<dbReference type="Pfam" id="PF12729">
    <property type="entry name" value="4HB_MCP_1"/>
    <property type="match status" value="1"/>
</dbReference>
<dbReference type="PROSITE" id="PS50111">
    <property type="entry name" value="CHEMOTAXIS_TRANSDUC_2"/>
    <property type="match status" value="1"/>
</dbReference>
<feature type="domain" description="Methyl-accepting transducer" evidence="6">
    <location>
        <begin position="277"/>
        <end position="542"/>
    </location>
</feature>
<evidence type="ECO:0000256" key="2">
    <source>
        <dbReference type="ARBA" id="ARBA00029447"/>
    </source>
</evidence>
<dbReference type="Proteomes" id="UP001486565">
    <property type="component" value="Chromosome"/>
</dbReference>
<feature type="coiled-coil region" evidence="4">
    <location>
        <begin position="334"/>
        <end position="361"/>
    </location>
</feature>
<keyword evidence="5" id="KW-0472">Membrane</keyword>
<dbReference type="Pfam" id="PF00015">
    <property type="entry name" value="MCPsignal"/>
    <property type="match status" value="1"/>
</dbReference>
<dbReference type="EMBL" id="CP121687">
    <property type="protein sequence ID" value="WZL69662.1"/>
    <property type="molecule type" value="Genomic_DNA"/>
</dbReference>
<keyword evidence="4" id="KW-0175">Coiled coil</keyword>
<dbReference type="CDD" id="cd06225">
    <property type="entry name" value="HAMP"/>
    <property type="match status" value="1"/>
</dbReference>
<dbReference type="Pfam" id="PF00672">
    <property type="entry name" value="HAMP"/>
    <property type="match status" value="1"/>
</dbReference>
<dbReference type="RefSeq" id="WP_341876648.1">
    <property type="nucleotide sequence ID" value="NZ_CP121687.1"/>
</dbReference>
<evidence type="ECO:0000256" key="1">
    <source>
        <dbReference type="ARBA" id="ARBA00023224"/>
    </source>
</evidence>
<dbReference type="InterPro" id="IPR004089">
    <property type="entry name" value="MCPsignal_dom"/>
</dbReference>